<accession>A0AAE0DNH9</accession>
<evidence type="ECO:0000313" key="2">
    <source>
        <dbReference type="EMBL" id="KAK3176711.1"/>
    </source>
</evidence>
<keyword evidence="3" id="KW-1185">Reference proteome</keyword>
<dbReference type="EMBL" id="JASNWA010000004">
    <property type="protein sequence ID" value="KAK3176711.1"/>
    <property type="molecule type" value="Genomic_DNA"/>
</dbReference>
<protein>
    <submittedName>
        <fullName evidence="2">Uncharacterized protein</fullName>
    </submittedName>
</protein>
<feature type="compositionally biased region" description="Low complexity" evidence="1">
    <location>
        <begin position="64"/>
        <end position="76"/>
    </location>
</feature>
<feature type="region of interest" description="Disordered" evidence="1">
    <location>
        <begin position="49"/>
        <end position="78"/>
    </location>
</feature>
<dbReference type="Proteomes" id="UP001276659">
    <property type="component" value="Unassembled WGS sequence"/>
</dbReference>
<dbReference type="AlphaFoldDB" id="A0AAE0DNH9"/>
<comment type="caution">
    <text evidence="2">The sequence shown here is derived from an EMBL/GenBank/DDBJ whole genome shotgun (WGS) entry which is preliminary data.</text>
</comment>
<proteinExistence type="predicted"/>
<feature type="compositionally biased region" description="Basic and acidic residues" evidence="1">
    <location>
        <begin position="49"/>
        <end position="63"/>
    </location>
</feature>
<reference evidence="2" key="1">
    <citation type="submission" date="2022-11" db="EMBL/GenBank/DDBJ databases">
        <title>Chromosomal genome sequence assembly and mating type (MAT) locus characterization of the leprose asexual lichenized fungus Lepraria neglecta (Nyl.) Erichsen.</title>
        <authorList>
            <person name="Allen J.L."/>
            <person name="Pfeffer B."/>
        </authorList>
    </citation>
    <scope>NUCLEOTIDE SEQUENCE</scope>
    <source>
        <strain evidence="2">Allen 5258</strain>
    </source>
</reference>
<organism evidence="2 3">
    <name type="scientific">Lepraria neglecta</name>
    <dbReference type="NCBI Taxonomy" id="209136"/>
    <lineage>
        <taxon>Eukaryota</taxon>
        <taxon>Fungi</taxon>
        <taxon>Dikarya</taxon>
        <taxon>Ascomycota</taxon>
        <taxon>Pezizomycotina</taxon>
        <taxon>Lecanoromycetes</taxon>
        <taxon>OSLEUM clade</taxon>
        <taxon>Lecanoromycetidae</taxon>
        <taxon>Lecanorales</taxon>
        <taxon>Lecanorineae</taxon>
        <taxon>Stereocaulaceae</taxon>
        <taxon>Lepraria</taxon>
    </lineage>
</organism>
<feature type="region of interest" description="Disordered" evidence="1">
    <location>
        <begin position="471"/>
        <end position="543"/>
    </location>
</feature>
<sequence length="543" mass="61432">MPVVGVLDGFYDYSLKPTDIPREILLTDIGFSNIYARTLQNTRELQERLTDPRDNKPHQHHNSESISSTTSSGDTTLVGSQDTGAGAAFLKAPSPIIFFGIPFSMMHRFLNWLIPILEACCREGKAWDIYTATAKDLEREEILEGAEQLRHAAVHRRDIEVKHLWNAMLPPEILGDMERDGEIVRVFDLVCAASAQQTSCDLPRQGTEITKRCRASRNYDNDGAVLGHVHNLMRTLMVLGDYVAAIEVEIAAERWFTGATRKEVLRRLRGVYLVEDIAHIEYAHGKRIERKRRVAIAEILGAAGMKARPPFSLGRYFPSRAQLGRVGLLFIRVFLAIGLVVGSDYRFLVIGTYHALLIVCLSLRPTAARWMSFMEPLKFYSPPEVITVTEPDDWIARRETISRSTHPLLKVLPVPEWNTLWILAREQGDIEWEEIMKSTRKDDTDGRDSNSDRGQDWWRWWSNFSGKTTEYQEEYDGNEKAGENDFNDSDETSVDEASGEDFRTDEADEADDSEKTAIEQVCLDPKDTVASKGTGADTKTVSE</sequence>
<evidence type="ECO:0000256" key="1">
    <source>
        <dbReference type="SAM" id="MobiDB-lite"/>
    </source>
</evidence>
<name>A0AAE0DNH9_9LECA</name>
<evidence type="ECO:0000313" key="3">
    <source>
        <dbReference type="Proteomes" id="UP001276659"/>
    </source>
</evidence>
<gene>
    <name evidence="2" type="ORF">OEA41_008036</name>
</gene>
<feature type="compositionally biased region" description="Acidic residues" evidence="1">
    <location>
        <begin position="485"/>
        <end position="499"/>
    </location>
</feature>